<organism evidence="1 2">
    <name type="scientific">Rapidithrix thailandica</name>
    <dbReference type="NCBI Taxonomy" id="413964"/>
    <lineage>
        <taxon>Bacteria</taxon>
        <taxon>Pseudomonadati</taxon>
        <taxon>Bacteroidota</taxon>
        <taxon>Cytophagia</taxon>
        <taxon>Cytophagales</taxon>
        <taxon>Flammeovirgaceae</taxon>
        <taxon>Rapidithrix</taxon>
    </lineage>
</organism>
<dbReference type="RefSeq" id="WP_346824283.1">
    <property type="nucleotide sequence ID" value="NZ_JBDKWZ010000023.1"/>
</dbReference>
<dbReference type="Proteomes" id="UP001403385">
    <property type="component" value="Unassembled WGS sequence"/>
</dbReference>
<accession>A0AAW9S2V7</accession>
<keyword evidence="2" id="KW-1185">Reference proteome</keyword>
<evidence type="ECO:0000313" key="2">
    <source>
        <dbReference type="Proteomes" id="UP001403385"/>
    </source>
</evidence>
<sequence length="254" mass="29563">MHLIKLTITGKGVGTDDFFETADCYFQSLNDSKQIINEEWQYEPVEGGVSLNLFCPEKDSYLAKNSTVYGKNWQKRMEEEFGCQFNFQYLGLAPEREKTSLPKNAKFFLLKTTRLSPLIDGESFLPIPLYKIPFTYHDGESHNDINFWENNYIRIEGLWMNGSVGERWAQNQLQNHDSELNKQGIESCRKIEEVTGIPTYYFLFNYRAWGHKKDKARKCPNCGGDWLIEGKTFNNFYAFKCDPCRLLSELSSNT</sequence>
<gene>
    <name evidence="1" type="ORF">AAG747_26530</name>
</gene>
<protein>
    <submittedName>
        <fullName evidence="1">DUF2310 family Zn-ribbon-containing protein</fullName>
    </submittedName>
</protein>
<proteinExistence type="predicted"/>
<name>A0AAW9S2V7_9BACT</name>
<dbReference type="AlphaFoldDB" id="A0AAW9S2V7"/>
<dbReference type="InterPro" id="IPR016908">
    <property type="entry name" value="UCP029037"/>
</dbReference>
<comment type="caution">
    <text evidence="1">The sequence shown here is derived from an EMBL/GenBank/DDBJ whole genome shotgun (WGS) entry which is preliminary data.</text>
</comment>
<dbReference type="Pfam" id="PF10071">
    <property type="entry name" value="DUF2310"/>
    <property type="match status" value="1"/>
</dbReference>
<dbReference type="EMBL" id="JBDKWZ010000023">
    <property type="protein sequence ID" value="MEN7551502.1"/>
    <property type="molecule type" value="Genomic_DNA"/>
</dbReference>
<evidence type="ECO:0000313" key="1">
    <source>
        <dbReference type="EMBL" id="MEN7551502.1"/>
    </source>
</evidence>
<reference evidence="1 2" key="1">
    <citation type="submission" date="2024-04" db="EMBL/GenBank/DDBJ databases">
        <title>Novel genus in family Flammeovirgaceae.</title>
        <authorList>
            <person name="Nguyen T.H."/>
            <person name="Vuong T.Q."/>
            <person name="Le H."/>
            <person name="Kim S.-G."/>
        </authorList>
    </citation>
    <scope>NUCLEOTIDE SEQUENCE [LARGE SCALE GENOMIC DNA]</scope>
    <source>
        <strain evidence="1 2">JCM 23209</strain>
    </source>
</reference>